<dbReference type="Proteomes" id="UP000294547">
    <property type="component" value="Unassembled WGS sequence"/>
</dbReference>
<dbReference type="OrthoDB" id="8442682at2"/>
<reference evidence="1 2" key="1">
    <citation type="submission" date="2019-03" db="EMBL/GenBank/DDBJ databases">
        <title>Genomic Encyclopedia of Type Strains, Phase IV (KMG-IV): sequencing the most valuable type-strain genomes for metagenomic binning, comparative biology and taxonomic classification.</title>
        <authorList>
            <person name="Goeker M."/>
        </authorList>
    </citation>
    <scope>NUCLEOTIDE SEQUENCE [LARGE SCALE GENOMIC DNA]</scope>
    <source>
        <strain evidence="1 2">DSM 102969</strain>
    </source>
</reference>
<dbReference type="EMBL" id="SNXY01000006">
    <property type="protein sequence ID" value="TDP87733.1"/>
    <property type="molecule type" value="Genomic_DNA"/>
</dbReference>
<comment type="caution">
    <text evidence="1">The sequence shown here is derived from an EMBL/GenBank/DDBJ whole genome shotgun (WGS) entry which is preliminary data.</text>
</comment>
<protein>
    <submittedName>
        <fullName evidence="1">Uncharacterized protein DUF2380</fullName>
    </submittedName>
</protein>
<accession>A0A4R6RM34</accession>
<dbReference type="InterPro" id="IPR021698">
    <property type="entry name" value="DUF3280"/>
</dbReference>
<name>A0A4R6RM34_9HYPH</name>
<evidence type="ECO:0000313" key="2">
    <source>
        <dbReference type="Proteomes" id="UP000294547"/>
    </source>
</evidence>
<organism evidence="1 2">
    <name type="scientific">Oharaeibacter diazotrophicus</name>
    <dbReference type="NCBI Taxonomy" id="1920512"/>
    <lineage>
        <taxon>Bacteria</taxon>
        <taxon>Pseudomonadati</taxon>
        <taxon>Pseudomonadota</taxon>
        <taxon>Alphaproteobacteria</taxon>
        <taxon>Hyphomicrobiales</taxon>
        <taxon>Pleomorphomonadaceae</taxon>
        <taxon>Oharaeibacter</taxon>
    </lineage>
</organism>
<dbReference type="AlphaFoldDB" id="A0A4R6RM34"/>
<dbReference type="Pfam" id="PF11684">
    <property type="entry name" value="DUF3280"/>
    <property type="match status" value="1"/>
</dbReference>
<keyword evidence="2" id="KW-1185">Reference proteome</keyword>
<gene>
    <name evidence="1" type="ORF">EDD54_1632</name>
</gene>
<sequence>MGRGSDETGARAGRAAGAARAGFLLRCGIVAAALAAGGWAVAAGASTPPAAVTVAVAAFDNDDTAGESAERTAAHAARVDGFDELLGAAFGSTGPYRTVRIACPAGGCSATTARPEALIAAARAAGARILVYGGIHKMSTLVQIGKIQAVDLSADRLLIDRLFTFRGDTDAAFARAADFMARQVDEAFARP</sequence>
<evidence type="ECO:0000313" key="1">
    <source>
        <dbReference type="EMBL" id="TDP87733.1"/>
    </source>
</evidence>
<proteinExistence type="predicted"/>